<dbReference type="AlphaFoldDB" id="A0A915K980"/>
<sequence length="309" mass="35811">MERVKTDNNGLWNKPKCIWNCDGTGLGTDPGSNEVIVKRGVCKAKLLTGSALCQNLIILECENANGDWAWSPSMVLFKGKNLLISYTIGGPEDALYGMTKNGWMLEKSFFSVIHTYVVLSLSAQKGKTPHSQLFRSARNFIRSARCIQRLICIKSIHTDNQRGWVMRGYCHARLFFRAERTFLADQKFFRAFSTQNENWFYMFLPPEWVKMCILTRFRTSKSQNRRLRMAMPFNIYYDKAETIPYPGWSLLRRNQMAGFFPLRNIPIELIFNGLQKPERKSTCNAQFSLLYFYLSQYAQPPMVYGDGTR</sequence>
<dbReference type="Proteomes" id="UP000887565">
    <property type="component" value="Unplaced"/>
</dbReference>
<keyword evidence="1" id="KW-1185">Reference proteome</keyword>
<name>A0A915K980_ROMCU</name>
<dbReference type="WBParaSite" id="nRc.2.0.1.t35262-RA">
    <property type="protein sequence ID" value="nRc.2.0.1.t35262-RA"/>
    <property type="gene ID" value="nRc.2.0.1.g35262"/>
</dbReference>
<organism evidence="1 2">
    <name type="scientific">Romanomermis culicivorax</name>
    <name type="common">Nematode worm</name>
    <dbReference type="NCBI Taxonomy" id="13658"/>
    <lineage>
        <taxon>Eukaryota</taxon>
        <taxon>Metazoa</taxon>
        <taxon>Ecdysozoa</taxon>
        <taxon>Nematoda</taxon>
        <taxon>Enoplea</taxon>
        <taxon>Dorylaimia</taxon>
        <taxon>Mermithida</taxon>
        <taxon>Mermithoidea</taxon>
        <taxon>Mermithidae</taxon>
        <taxon>Romanomermis</taxon>
    </lineage>
</organism>
<proteinExistence type="predicted"/>
<protein>
    <submittedName>
        <fullName evidence="2">Uncharacterized protein</fullName>
    </submittedName>
</protein>
<accession>A0A915K980</accession>
<evidence type="ECO:0000313" key="1">
    <source>
        <dbReference type="Proteomes" id="UP000887565"/>
    </source>
</evidence>
<reference evidence="2" key="1">
    <citation type="submission" date="2022-11" db="UniProtKB">
        <authorList>
            <consortium name="WormBaseParasite"/>
        </authorList>
    </citation>
    <scope>IDENTIFICATION</scope>
</reference>
<evidence type="ECO:0000313" key="2">
    <source>
        <dbReference type="WBParaSite" id="nRc.2.0.1.t35262-RA"/>
    </source>
</evidence>